<dbReference type="Proteomes" id="UP000188357">
    <property type="component" value="Unassembled WGS sequence"/>
</dbReference>
<accession>A0A1R4GWJ5</accession>
<dbReference type="AlphaFoldDB" id="A0A1R4GWJ5"/>
<organism evidence="1 2">
    <name type="scientific">Psychrobacter piechaudii</name>
    <dbReference type="NCBI Taxonomy" id="1945521"/>
    <lineage>
        <taxon>Bacteria</taxon>
        <taxon>Pseudomonadati</taxon>
        <taxon>Pseudomonadota</taxon>
        <taxon>Gammaproteobacteria</taxon>
        <taxon>Moraxellales</taxon>
        <taxon>Moraxellaceae</taxon>
        <taxon>Psychrobacter</taxon>
    </lineage>
</organism>
<reference evidence="1 2" key="1">
    <citation type="submission" date="2017-02" db="EMBL/GenBank/DDBJ databases">
        <authorList>
            <person name="Peterson S.W."/>
        </authorList>
    </citation>
    <scope>NUCLEOTIDE SEQUENCE [LARGE SCALE GENOMIC DNA]</scope>
    <source>
        <strain evidence="1">Psychrobacter_piechaudii</strain>
    </source>
</reference>
<dbReference type="RefSeq" id="WP_077451455.1">
    <property type="nucleotide sequence ID" value="NZ_FUGE01000171.1"/>
</dbReference>
<evidence type="ECO:0000313" key="1">
    <source>
        <dbReference type="EMBL" id="SJM72453.1"/>
    </source>
</evidence>
<sequence>MTSDDKLVQKRKLLEEQSEKIKAIADNEVHSSLKCIHLLSVAGGATSETYKAIEQRVMTDEDTHGAYHLALMAQSTADLPVDARQLIELVVTKGHSSQLLSLLKNLPVPPVEAIKQRILSEEDQEIVAQMTAYLKINPEGIGSQSLLGDGQHERIVPISQTQN</sequence>
<dbReference type="OrthoDB" id="6647581at2"/>
<proteinExistence type="predicted"/>
<name>A0A1R4GWJ5_9GAMM</name>
<evidence type="ECO:0000313" key="2">
    <source>
        <dbReference type="Proteomes" id="UP000188357"/>
    </source>
</evidence>
<keyword evidence="2" id="KW-1185">Reference proteome</keyword>
<dbReference type="EMBL" id="FUGE01000171">
    <property type="protein sequence ID" value="SJM72453.1"/>
    <property type="molecule type" value="Genomic_DNA"/>
</dbReference>
<gene>
    <name evidence="1" type="ORF">A1232T_01746</name>
</gene>
<protein>
    <submittedName>
        <fullName evidence="1">Uncharacterized protein</fullName>
    </submittedName>
</protein>